<dbReference type="AlphaFoldDB" id="A0A3D8QV62"/>
<dbReference type="PANTHER" id="PTHR43591">
    <property type="entry name" value="METHYLTRANSFERASE"/>
    <property type="match status" value="1"/>
</dbReference>
<dbReference type="RefSeq" id="XP_026599762.1">
    <property type="nucleotide sequence ID" value="XM_026751414.1"/>
</dbReference>
<name>A0A3D8QV62_9EURO</name>
<comment type="caution">
    <text evidence="2">The sequence shown here is derived from an EMBL/GenBank/DDBJ whole genome shotgun (WGS) entry which is preliminary data.</text>
</comment>
<dbReference type="SUPFAM" id="SSF53335">
    <property type="entry name" value="S-adenosyl-L-methionine-dependent methyltransferases"/>
    <property type="match status" value="1"/>
</dbReference>
<protein>
    <recommendedName>
        <fullName evidence="1">Methyltransferase type 12 domain-containing protein</fullName>
    </recommendedName>
</protein>
<dbReference type="CDD" id="cd02440">
    <property type="entry name" value="AdoMet_MTases"/>
    <property type="match status" value="1"/>
</dbReference>
<dbReference type="OrthoDB" id="66144at2759"/>
<dbReference type="Gene3D" id="3.40.50.150">
    <property type="entry name" value="Vaccinia Virus protein VP39"/>
    <property type="match status" value="1"/>
</dbReference>
<evidence type="ECO:0000313" key="3">
    <source>
        <dbReference type="Proteomes" id="UP000256690"/>
    </source>
</evidence>
<accession>A0A3D8QV62</accession>
<evidence type="ECO:0000313" key="2">
    <source>
        <dbReference type="EMBL" id="RDW65659.1"/>
    </source>
</evidence>
<dbReference type="STRING" id="1810919.A0A3D8QV62"/>
<keyword evidence="3" id="KW-1185">Reference proteome</keyword>
<proteinExistence type="predicted"/>
<sequence length="283" mass="31438">MSDFTETNRKHFDKVASNHQNDFGELIAAIITELQSRREWISPKLAGEPKHEDGIKEADEVRLLDYACGSGTVSKALAPYTTRSIGLDLSANMVNEYNKTAREMGYGAERMQAHRWDLLSDSTASSAPSDFLAQESYDIVATAMALHHVADPAKLLSRLSELLNPGGVCVVVDMVPESESASTGEVENVFETIETLDPSKRGVLDTIGKQGFTEAEMRSMYEGAGMWRRFEYVVLPEKLRFALFGRRFAFPGFVARGAKETWRANFGRQSSCRVNDNDRPVGI</sequence>
<dbReference type="Pfam" id="PF08242">
    <property type="entry name" value="Methyltransf_12"/>
    <property type="match status" value="1"/>
</dbReference>
<evidence type="ECO:0000259" key="1">
    <source>
        <dbReference type="Pfam" id="PF08242"/>
    </source>
</evidence>
<reference evidence="2 3" key="1">
    <citation type="journal article" date="2018" name="IMA Fungus">
        <title>IMA Genome-F 9: Draft genome sequence of Annulohypoxylon stygium, Aspergillus mulundensis, Berkeleyomyces basicola (syn. Thielaviopsis basicola), Ceratocystis smalleyi, two Cercospora beticola strains, Coleophoma cylindrospora, Fusarium fracticaudum, Phialophora cf. hyalina, and Morchella septimelata.</title>
        <authorList>
            <person name="Wingfield B.D."/>
            <person name="Bills G.F."/>
            <person name="Dong Y."/>
            <person name="Huang W."/>
            <person name="Nel W.J."/>
            <person name="Swalarsk-Parry B.S."/>
            <person name="Vaghefi N."/>
            <person name="Wilken P.M."/>
            <person name="An Z."/>
            <person name="de Beer Z.W."/>
            <person name="De Vos L."/>
            <person name="Chen L."/>
            <person name="Duong T.A."/>
            <person name="Gao Y."/>
            <person name="Hammerbacher A."/>
            <person name="Kikkert J.R."/>
            <person name="Li Y."/>
            <person name="Li H."/>
            <person name="Li K."/>
            <person name="Li Q."/>
            <person name="Liu X."/>
            <person name="Ma X."/>
            <person name="Naidoo K."/>
            <person name="Pethybridge S.J."/>
            <person name="Sun J."/>
            <person name="Steenkamp E.T."/>
            <person name="van der Nest M.A."/>
            <person name="van Wyk S."/>
            <person name="Wingfield M.J."/>
            <person name="Xiong C."/>
            <person name="Yue Q."/>
            <person name="Zhang X."/>
        </authorList>
    </citation>
    <scope>NUCLEOTIDE SEQUENCE [LARGE SCALE GENOMIC DNA]</scope>
    <source>
        <strain evidence="2 3">DSM 5745</strain>
    </source>
</reference>
<dbReference type="InterPro" id="IPR013217">
    <property type="entry name" value="Methyltransf_12"/>
</dbReference>
<dbReference type="EMBL" id="PVWQ01000013">
    <property type="protein sequence ID" value="RDW65659.1"/>
    <property type="molecule type" value="Genomic_DNA"/>
</dbReference>
<gene>
    <name evidence="2" type="ORF">DSM5745_09398</name>
</gene>
<feature type="domain" description="Methyltransferase type 12" evidence="1">
    <location>
        <begin position="64"/>
        <end position="169"/>
    </location>
</feature>
<dbReference type="PANTHER" id="PTHR43591:SF108">
    <property type="entry name" value="S-ADENOSYL-L-METHIONINE-DEPENDENT METHYLTRANSFERASE"/>
    <property type="match status" value="1"/>
</dbReference>
<dbReference type="InterPro" id="IPR029063">
    <property type="entry name" value="SAM-dependent_MTases_sf"/>
</dbReference>
<dbReference type="GeneID" id="38119768"/>
<dbReference type="Proteomes" id="UP000256690">
    <property type="component" value="Unassembled WGS sequence"/>
</dbReference>
<organism evidence="2 3">
    <name type="scientific">Aspergillus mulundensis</name>
    <dbReference type="NCBI Taxonomy" id="1810919"/>
    <lineage>
        <taxon>Eukaryota</taxon>
        <taxon>Fungi</taxon>
        <taxon>Dikarya</taxon>
        <taxon>Ascomycota</taxon>
        <taxon>Pezizomycotina</taxon>
        <taxon>Eurotiomycetes</taxon>
        <taxon>Eurotiomycetidae</taxon>
        <taxon>Eurotiales</taxon>
        <taxon>Aspergillaceae</taxon>
        <taxon>Aspergillus</taxon>
        <taxon>Aspergillus subgen. Nidulantes</taxon>
    </lineage>
</organism>